<evidence type="ECO:0000313" key="3">
    <source>
        <dbReference type="Proteomes" id="UP000298246"/>
    </source>
</evidence>
<evidence type="ECO:0000313" key="2">
    <source>
        <dbReference type="EMBL" id="TFE87071.1"/>
    </source>
</evidence>
<name>A0A4Y8Q122_9BACL</name>
<dbReference type="Gene3D" id="3.40.50.410">
    <property type="entry name" value="von Willebrand factor, type A domain"/>
    <property type="match status" value="1"/>
</dbReference>
<dbReference type="InterPro" id="IPR002881">
    <property type="entry name" value="DUF58"/>
</dbReference>
<feature type="domain" description="VWFA" evidence="1">
    <location>
        <begin position="227"/>
        <end position="396"/>
    </location>
</feature>
<protein>
    <recommendedName>
        <fullName evidence="1">VWFA domain-containing protein</fullName>
    </recommendedName>
</protein>
<dbReference type="SMART" id="SM00327">
    <property type="entry name" value="VWA"/>
    <property type="match status" value="1"/>
</dbReference>
<keyword evidence="3" id="KW-1185">Reference proteome</keyword>
<dbReference type="InterPro" id="IPR002035">
    <property type="entry name" value="VWF_A"/>
</dbReference>
<dbReference type="InterPro" id="IPR036465">
    <property type="entry name" value="vWFA_dom_sf"/>
</dbReference>
<dbReference type="AlphaFoldDB" id="A0A4Y8Q122"/>
<organism evidence="2 3">
    <name type="scientific">Paenibacillus athensensis</name>
    <dbReference type="NCBI Taxonomy" id="1967502"/>
    <lineage>
        <taxon>Bacteria</taxon>
        <taxon>Bacillati</taxon>
        <taxon>Bacillota</taxon>
        <taxon>Bacilli</taxon>
        <taxon>Bacillales</taxon>
        <taxon>Paenibacillaceae</taxon>
        <taxon>Paenibacillus</taxon>
    </lineage>
</organism>
<gene>
    <name evidence="2" type="ORF">B5M42_12955</name>
</gene>
<dbReference type="PANTHER" id="PTHR33608:SF3">
    <property type="entry name" value="SLR2013 PROTEIN"/>
    <property type="match status" value="1"/>
</dbReference>
<comment type="caution">
    <text evidence="2">The sequence shown here is derived from an EMBL/GenBank/DDBJ whole genome shotgun (WGS) entry which is preliminary data.</text>
</comment>
<proteinExistence type="predicted"/>
<dbReference type="SUPFAM" id="SSF53300">
    <property type="entry name" value="vWA-like"/>
    <property type="match status" value="1"/>
</dbReference>
<dbReference type="EMBL" id="MYFO01000015">
    <property type="protein sequence ID" value="TFE87071.1"/>
    <property type="molecule type" value="Genomic_DNA"/>
</dbReference>
<evidence type="ECO:0000259" key="1">
    <source>
        <dbReference type="SMART" id="SM00327"/>
    </source>
</evidence>
<sequence length="433" mass="48453">MPTGRLIALVLAGGAVVLAAEEFGAGLAAFWSYMLLLAAVSLVDLALLPRKSDWLAVRAMPEQADVREGFEIGLTLRLSARQLVQVELEDDAPQSFRLVRNRLSAAVEGGSGTFYYTAMALERGAYELQWVDMRYWGGLGLWKKQTRLYVNSRIDIYPDLSRVRGVLTSVQDTLILDGNRLFKRQLAGSDFHYIRDYAEGDDPRQINWKATARSARLMSNQFQPEKGKIVTLLLDCGRLMGVELDAQIKLDRTLEAALTLAAVALKKGDQVALVAFSNRVKVFVPPGRGIAHLQELTRAVFDLRADFVESSYRLALEHLLLVLKKRSLIVIFSDMESYLYDRELTAYAQKLRAGHRLLLLSLNDPLLHAWTHIRAADSRSAFVQGVAHKFTLDRAAYVRQMNGRGIPVLDVPADRLALDAIRVYLELKAKDAL</sequence>
<accession>A0A4Y8Q122</accession>
<dbReference type="Proteomes" id="UP000298246">
    <property type="component" value="Unassembled WGS sequence"/>
</dbReference>
<dbReference type="Pfam" id="PF01882">
    <property type="entry name" value="DUF58"/>
    <property type="match status" value="1"/>
</dbReference>
<reference evidence="2 3" key="1">
    <citation type="submission" date="2017-03" db="EMBL/GenBank/DDBJ databases">
        <title>Isolation of Levoglucosan Utilizing Bacteria.</title>
        <authorList>
            <person name="Arya A.S."/>
        </authorList>
    </citation>
    <scope>NUCLEOTIDE SEQUENCE [LARGE SCALE GENOMIC DNA]</scope>
    <source>
        <strain evidence="2 3">MEC069</strain>
    </source>
</reference>
<dbReference type="PANTHER" id="PTHR33608">
    <property type="entry name" value="BLL2464 PROTEIN"/>
    <property type="match status" value="1"/>
</dbReference>